<protein>
    <submittedName>
        <fullName evidence="1">Uncharacterized protein</fullName>
    </submittedName>
</protein>
<accession>L7JVT3</accession>
<dbReference type="EMBL" id="JH993964">
    <property type="protein sequence ID" value="ELQ75415.1"/>
    <property type="molecule type" value="Genomic_DNA"/>
</dbReference>
<evidence type="ECO:0000313" key="1">
    <source>
        <dbReference type="EMBL" id="ELQ75415.1"/>
    </source>
</evidence>
<dbReference type="HOGENOM" id="CLU_3015873_0_0_1"/>
<gene>
    <name evidence="1" type="ORF">THOM_1608</name>
</gene>
<dbReference type="InParanoid" id="L7JVT3"/>
<organism evidence="1 2">
    <name type="scientific">Trachipleistophora hominis</name>
    <name type="common">Microsporidian parasite</name>
    <dbReference type="NCBI Taxonomy" id="72359"/>
    <lineage>
        <taxon>Eukaryota</taxon>
        <taxon>Fungi</taxon>
        <taxon>Fungi incertae sedis</taxon>
        <taxon>Microsporidia</taxon>
        <taxon>Pleistophoridae</taxon>
        <taxon>Trachipleistophora</taxon>
    </lineage>
</organism>
<dbReference type="VEuPathDB" id="MicrosporidiaDB:THOM_1608"/>
<name>L7JVT3_TRAHO</name>
<dbReference type="AlphaFoldDB" id="L7JVT3"/>
<keyword evidence="2" id="KW-1185">Reference proteome</keyword>
<proteinExistence type="predicted"/>
<reference evidence="1 2" key="1">
    <citation type="journal article" date="2012" name="PLoS Pathog.">
        <title>The genome of the obligate intracellular parasite Trachipleistophora hominis: new insights into microsporidian genome dynamics and reductive evolution.</title>
        <authorList>
            <person name="Heinz E."/>
            <person name="Williams T.A."/>
            <person name="Nakjang S."/>
            <person name="Noel C.J."/>
            <person name="Swan D.C."/>
            <person name="Goldberg A.V."/>
            <person name="Harris S.R."/>
            <person name="Weinmaier T."/>
            <person name="Markert S."/>
            <person name="Becher D."/>
            <person name="Bernhardt J."/>
            <person name="Dagan T."/>
            <person name="Hacker C."/>
            <person name="Lucocq J.M."/>
            <person name="Schweder T."/>
            <person name="Rattei T."/>
            <person name="Hall N."/>
            <person name="Hirt R.P."/>
            <person name="Embley T.M."/>
        </authorList>
    </citation>
    <scope>NUCLEOTIDE SEQUENCE [LARGE SCALE GENOMIC DNA]</scope>
</reference>
<sequence>MDDEYEVFEAKHFLEKLRKKKIDDETQEKNRLNDKNNLVINRGIVSVMDYFKKYYF</sequence>
<evidence type="ECO:0000313" key="2">
    <source>
        <dbReference type="Proteomes" id="UP000011185"/>
    </source>
</evidence>
<dbReference type="Proteomes" id="UP000011185">
    <property type="component" value="Unassembled WGS sequence"/>
</dbReference>